<comment type="caution">
    <text evidence="1">The sequence shown here is derived from an EMBL/GenBank/DDBJ whole genome shotgun (WGS) entry which is preliminary data.</text>
</comment>
<name>A0A1X2HIH4_SYNRA</name>
<gene>
    <name evidence="1" type="ORF">BCR43DRAFT_210416</name>
</gene>
<proteinExistence type="predicted"/>
<dbReference type="Proteomes" id="UP000242180">
    <property type="component" value="Unassembled WGS sequence"/>
</dbReference>
<dbReference type="InParanoid" id="A0A1X2HIH4"/>
<reference evidence="1 2" key="1">
    <citation type="submission" date="2016-07" db="EMBL/GenBank/DDBJ databases">
        <title>Pervasive Adenine N6-methylation of Active Genes in Fungi.</title>
        <authorList>
            <consortium name="DOE Joint Genome Institute"/>
            <person name="Mondo S.J."/>
            <person name="Dannebaum R.O."/>
            <person name="Kuo R.C."/>
            <person name="Labutti K."/>
            <person name="Haridas S."/>
            <person name="Kuo A."/>
            <person name="Salamov A."/>
            <person name="Ahrendt S.R."/>
            <person name="Lipzen A."/>
            <person name="Sullivan W."/>
            <person name="Andreopoulos W.B."/>
            <person name="Clum A."/>
            <person name="Lindquist E."/>
            <person name="Daum C."/>
            <person name="Ramamoorthy G.K."/>
            <person name="Gryganskyi A."/>
            <person name="Culley D."/>
            <person name="Magnuson J.K."/>
            <person name="James T.Y."/>
            <person name="O'Malley M.A."/>
            <person name="Stajich J.E."/>
            <person name="Spatafora J.W."/>
            <person name="Visel A."/>
            <person name="Grigoriev I.V."/>
        </authorList>
    </citation>
    <scope>NUCLEOTIDE SEQUENCE [LARGE SCALE GENOMIC DNA]</scope>
    <source>
        <strain evidence="1 2">NRRL 2496</strain>
    </source>
</reference>
<keyword evidence="2" id="KW-1185">Reference proteome</keyword>
<evidence type="ECO:0000313" key="1">
    <source>
        <dbReference type="EMBL" id="ORY98890.1"/>
    </source>
</evidence>
<dbReference type="AlphaFoldDB" id="A0A1X2HIH4"/>
<evidence type="ECO:0000313" key="2">
    <source>
        <dbReference type="Proteomes" id="UP000242180"/>
    </source>
</evidence>
<sequence>MSLSCRTYYILHIFFFGLNGTQAIITRIRVRQTGHLLWIHSWVSVSPIGRERHSSNAFKLPKSSHIKDEEYDHTGIHDRCR</sequence>
<protein>
    <submittedName>
        <fullName evidence="1">Uncharacterized protein</fullName>
    </submittedName>
</protein>
<dbReference type="EMBL" id="MCGN01000003">
    <property type="protein sequence ID" value="ORY98890.1"/>
    <property type="molecule type" value="Genomic_DNA"/>
</dbReference>
<accession>A0A1X2HIH4</accession>
<organism evidence="1 2">
    <name type="scientific">Syncephalastrum racemosum</name>
    <name type="common">Filamentous fungus</name>
    <dbReference type="NCBI Taxonomy" id="13706"/>
    <lineage>
        <taxon>Eukaryota</taxon>
        <taxon>Fungi</taxon>
        <taxon>Fungi incertae sedis</taxon>
        <taxon>Mucoromycota</taxon>
        <taxon>Mucoromycotina</taxon>
        <taxon>Mucoromycetes</taxon>
        <taxon>Mucorales</taxon>
        <taxon>Syncephalastraceae</taxon>
        <taxon>Syncephalastrum</taxon>
    </lineage>
</organism>